<dbReference type="PANTHER" id="PTHR38795">
    <property type="entry name" value="DUF6604 DOMAIN-CONTAINING PROTEIN"/>
    <property type="match status" value="1"/>
</dbReference>
<comment type="caution">
    <text evidence="1">The sequence shown here is derived from an EMBL/GenBank/DDBJ whole genome shotgun (WGS) entry which is preliminary data.</text>
</comment>
<dbReference type="PANTHER" id="PTHR38795:SF1">
    <property type="entry name" value="DUF6604 DOMAIN-CONTAINING PROTEIN"/>
    <property type="match status" value="1"/>
</dbReference>
<reference evidence="1 2" key="1">
    <citation type="submission" date="2023-08" db="EMBL/GenBank/DDBJ databases">
        <title>Black Yeasts Isolated from many extreme environments.</title>
        <authorList>
            <person name="Coleine C."/>
            <person name="Stajich J.E."/>
            <person name="Selbmann L."/>
        </authorList>
    </citation>
    <scope>NUCLEOTIDE SEQUENCE [LARGE SCALE GENOMIC DNA]</scope>
    <source>
        <strain evidence="1 2">CCFEE 5935</strain>
    </source>
</reference>
<evidence type="ECO:0000313" key="1">
    <source>
        <dbReference type="EMBL" id="KAK5164012.1"/>
    </source>
</evidence>
<dbReference type="GeneID" id="89931432"/>
<dbReference type="AlphaFoldDB" id="A0AAV9NZA4"/>
<accession>A0AAV9NZA4</accession>
<dbReference type="EMBL" id="JAVRRT010000021">
    <property type="protein sequence ID" value="KAK5164012.1"/>
    <property type="molecule type" value="Genomic_DNA"/>
</dbReference>
<organism evidence="1 2">
    <name type="scientific">Saxophila tyrrhenica</name>
    <dbReference type="NCBI Taxonomy" id="1690608"/>
    <lineage>
        <taxon>Eukaryota</taxon>
        <taxon>Fungi</taxon>
        <taxon>Dikarya</taxon>
        <taxon>Ascomycota</taxon>
        <taxon>Pezizomycotina</taxon>
        <taxon>Dothideomycetes</taxon>
        <taxon>Dothideomycetidae</taxon>
        <taxon>Mycosphaerellales</taxon>
        <taxon>Extremaceae</taxon>
        <taxon>Saxophila</taxon>
    </lineage>
</organism>
<name>A0AAV9NZA4_9PEZI</name>
<evidence type="ECO:0000313" key="2">
    <source>
        <dbReference type="Proteomes" id="UP001337655"/>
    </source>
</evidence>
<dbReference type="Proteomes" id="UP001337655">
    <property type="component" value="Unassembled WGS sequence"/>
</dbReference>
<dbReference type="RefSeq" id="XP_064654340.1">
    <property type="nucleotide sequence ID" value="XM_064807326.1"/>
</dbReference>
<proteinExistence type="predicted"/>
<gene>
    <name evidence="1" type="ORF">LTR77_010103</name>
</gene>
<sequence>MLTFYCSHPGPEKPLDQLTSYVADFYKTGEVTVRLVLACEIFVDIFFVLRDGITSPFVALDKFADQTSSWLKRDDVHAKVLGCNLGDEYHATATQRLKPFVERSVKRDVVAEFKLEFGNSERSHDLAPFALLKHHPILCGMMLFHISRTRYHLGTSLSSARECMMAVMHMYNAALQKGHLVKQWPDIETIIGFYGAHHVFVGDRSVTSQSPIQRLQFAFRTSPTAMRQKVRSIHHLAIGRGVHVTSMKMKPSQRRQMHENTPLLAALPNVYHEKGCLRRMEQSLNPGPDFPSTRYAKAWKAKNSSITSTYLEVNYHCVELLKRFKDILVSIPRSPFASHLKSNKDLYCVAYTVLLFEEPEFTLVGDTSEKLVSLLKMAATQMETVIDRAGSKANDSARALCPTHVGSASQVGSLPSSPAA</sequence>
<keyword evidence="2" id="KW-1185">Reference proteome</keyword>
<protein>
    <submittedName>
        <fullName evidence="1">Uncharacterized protein</fullName>
    </submittedName>
</protein>